<evidence type="ECO:0000313" key="2">
    <source>
        <dbReference type="EMBL" id="KAJ7202396.1"/>
    </source>
</evidence>
<keyword evidence="3" id="KW-1185">Reference proteome</keyword>
<feature type="compositionally biased region" description="Basic residues" evidence="1">
    <location>
        <begin position="231"/>
        <end position="240"/>
    </location>
</feature>
<proteinExistence type="predicted"/>
<dbReference type="AlphaFoldDB" id="A0AAD6V8F2"/>
<reference evidence="2" key="1">
    <citation type="submission" date="2023-03" db="EMBL/GenBank/DDBJ databases">
        <title>Massive genome expansion in bonnet fungi (Mycena s.s.) driven by repeated elements and novel gene families across ecological guilds.</title>
        <authorList>
            <consortium name="Lawrence Berkeley National Laboratory"/>
            <person name="Harder C.B."/>
            <person name="Miyauchi S."/>
            <person name="Viragh M."/>
            <person name="Kuo A."/>
            <person name="Thoen E."/>
            <person name="Andreopoulos B."/>
            <person name="Lu D."/>
            <person name="Skrede I."/>
            <person name="Drula E."/>
            <person name="Henrissat B."/>
            <person name="Morin E."/>
            <person name="Kohler A."/>
            <person name="Barry K."/>
            <person name="LaButti K."/>
            <person name="Morin E."/>
            <person name="Salamov A."/>
            <person name="Lipzen A."/>
            <person name="Mereny Z."/>
            <person name="Hegedus B."/>
            <person name="Baldrian P."/>
            <person name="Stursova M."/>
            <person name="Weitz H."/>
            <person name="Taylor A."/>
            <person name="Grigoriev I.V."/>
            <person name="Nagy L.G."/>
            <person name="Martin F."/>
            <person name="Kauserud H."/>
        </authorList>
    </citation>
    <scope>NUCLEOTIDE SEQUENCE</scope>
    <source>
        <strain evidence="2">9144</strain>
    </source>
</reference>
<feature type="compositionally biased region" description="Basic and acidic residues" evidence="1">
    <location>
        <begin position="136"/>
        <end position="153"/>
    </location>
</feature>
<dbReference type="Proteomes" id="UP001219525">
    <property type="component" value="Unassembled WGS sequence"/>
</dbReference>
<name>A0AAD6V8F2_9AGAR</name>
<organism evidence="2 3">
    <name type="scientific">Mycena pura</name>
    <dbReference type="NCBI Taxonomy" id="153505"/>
    <lineage>
        <taxon>Eukaryota</taxon>
        <taxon>Fungi</taxon>
        <taxon>Dikarya</taxon>
        <taxon>Basidiomycota</taxon>
        <taxon>Agaricomycotina</taxon>
        <taxon>Agaricomycetes</taxon>
        <taxon>Agaricomycetidae</taxon>
        <taxon>Agaricales</taxon>
        <taxon>Marasmiineae</taxon>
        <taxon>Mycenaceae</taxon>
        <taxon>Mycena</taxon>
    </lineage>
</organism>
<protein>
    <submittedName>
        <fullName evidence="2">Uncharacterized protein</fullName>
    </submittedName>
</protein>
<comment type="caution">
    <text evidence="2">The sequence shown here is derived from an EMBL/GenBank/DDBJ whole genome shotgun (WGS) entry which is preliminary data.</text>
</comment>
<feature type="compositionally biased region" description="Low complexity" evidence="1">
    <location>
        <begin position="199"/>
        <end position="221"/>
    </location>
</feature>
<sequence length="252" mass="26942">MISLSSPSKRQPPEPVVPTPPLAMARTESDGTNGTSVESGGGETADGGEALLDSFWAARRDDPAVLGCGALGLAAETMDRDEASEQSGRTEDADDEEEGGDGASDGYGAPTDTETDDDDSVSVARDAGVHLVLAQTRERRQMGHFNMHPERRPASVATREDDDSLLSQTDSEDGHDREALLLTVPRNLDIRPLPIPTPSRSASAGPRAAASRSAGRLSGASDTDCREPWRRQRARRRFRGARPSGAEQKRLR</sequence>
<feature type="compositionally biased region" description="Basic and acidic residues" evidence="1">
    <location>
        <begin position="77"/>
        <end position="91"/>
    </location>
</feature>
<accession>A0AAD6V8F2</accession>
<gene>
    <name evidence="2" type="ORF">GGX14DRAFT_544539</name>
</gene>
<feature type="region of interest" description="Disordered" evidence="1">
    <location>
        <begin position="1"/>
        <end position="48"/>
    </location>
</feature>
<evidence type="ECO:0000256" key="1">
    <source>
        <dbReference type="SAM" id="MobiDB-lite"/>
    </source>
</evidence>
<dbReference type="EMBL" id="JARJCW010000055">
    <property type="protein sequence ID" value="KAJ7202396.1"/>
    <property type="molecule type" value="Genomic_DNA"/>
</dbReference>
<feature type="region of interest" description="Disordered" evidence="1">
    <location>
        <begin position="75"/>
        <end position="252"/>
    </location>
</feature>
<evidence type="ECO:0000313" key="3">
    <source>
        <dbReference type="Proteomes" id="UP001219525"/>
    </source>
</evidence>